<dbReference type="InterPro" id="IPR006913">
    <property type="entry name" value="CENP-V/GFA"/>
</dbReference>
<keyword evidence="2" id="KW-0479">Metal-binding</keyword>
<dbReference type="Gene3D" id="3.90.1590.10">
    <property type="entry name" value="glutathione-dependent formaldehyde- activating enzyme (gfa)"/>
    <property type="match status" value="1"/>
</dbReference>
<dbReference type="PROSITE" id="PS51891">
    <property type="entry name" value="CENP_V_GFA"/>
    <property type="match status" value="1"/>
</dbReference>
<reference evidence="6 7" key="1">
    <citation type="submission" date="2019-07" db="EMBL/GenBank/DDBJ databases">
        <title>Full genome sequence of Sphingomonas sp. 4R-6-7(HKS19).</title>
        <authorList>
            <person name="Im W.-T."/>
        </authorList>
    </citation>
    <scope>NUCLEOTIDE SEQUENCE [LARGE SCALE GENOMIC DNA]</scope>
    <source>
        <strain evidence="6 7">HKS19</strain>
    </source>
</reference>
<evidence type="ECO:0000256" key="4">
    <source>
        <dbReference type="ARBA" id="ARBA00023239"/>
    </source>
</evidence>
<sequence>MTIEGGCRCGATRYAIAADHIDAIYCCHCTDCQRWSGSAFSEQAVVRENAISATGPVIEFTLTTPSGAQSHQRACGVCHNRLWNSNSSRPGIVTVRAGTLDHNRTLTPRAHIWTKSKQPWVVLPNDVPAFEENAPIAEFTAILTR</sequence>
<dbReference type="AlphaFoldDB" id="A0A5B8LH00"/>
<evidence type="ECO:0000313" key="6">
    <source>
        <dbReference type="EMBL" id="QDZ07343.1"/>
    </source>
</evidence>
<organism evidence="6 7">
    <name type="scientific">Sphingomonas panacisoli</name>
    <dbReference type="NCBI Taxonomy" id="1813879"/>
    <lineage>
        <taxon>Bacteria</taxon>
        <taxon>Pseudomonadati</taxon>
        <taxon>Pseudomonadota</taxon>
        <taxon>Alphaproteobacteria</taxon>
        <taxon>Sphingomonadales</taxon>
        <taxon>Sphingomonadaceae</taxon>
        <taxon>Sphingomonas</taxon>
    </lineage>
</organism>
<gene>
    <name evidence="6" type="ORF">FPZ24_07510</name>
</gene>
<protein>
    <submittedName>
        <fullName evidence="6">GFA family protein</fullName>
    </submittedName>
</protein>
<dbReference type="PANTHER" id="PTHR33337:SF33">
    <property type="entry name" value="CENP-V_GFA DOMAIN-CONTAINING PROTEIN"/>
    <property type="match status" value="1"/>
</dbReference>
<evidence type="ECO:0000313" key="7">
    <source>
        <dbReference type="Proteomes" id="UP000315673"/>
    </source>
</evidence>
<dbReference type="EMBL" id="CP042306">
    <property type="protein sequence ID" value="QDZ07343.1"/>
    <property type="molecule type" value="Genomic_DNA"/>
</dbReference>
<evidence type="ECO:0000256" key="1">
    <source>
        <dbReference type="ARBA" id="ARBA00005495"/>
    </source>
</evidence>
<keyword evidence="7" id="KW-1185">Reference proteome</keyword>
<dbReference type="SUPFAM" id="SSF51316">
    <property type="entry name" value="Mss4-like"/>
    <property type="match status" value="1"/>
</dbReference>
<keyword evidence="4" id="KW-0456">Lyase</keyword>
<dbReference type="InterPro" id="IPR011057">
    <property type="entry name" value="Mss4-like_sf"/>
</dbReference>
<evidence type="ECO:0000256" key="3">
    <source>
        <dbReference type="ARBA" id="ARBA00022833"/>
    </source>
</evidence>
<dbReference type="Pfam" id="PF04828">
    <property type="entry name" value="GFA"/>
    <property type="match status" value="1"/>
</dbReference>
<comment type="similarity">
    <text evidence="1">Belongs to the Gfa family.</text>
</comment>
<evidence type="ECO:0000259" key="5">
    <source>
        <dbReference type="PROSITE" id="PS51891"/>
    </source>
</evidence>
<dbReference type="Proteomes" id="UP000315673">
    <property type="component" value="Chromosome"/>
</dbReference>
<dbReference type="RefSeq" id="WP_146570690.1">
    <property type="nucleotide sequence ID" value="NZ_CP042306.1"/>
</dbReference>
<dbReference type="GO" id="GO:0016846">
    <property type="term" value="F:carbon-sulfur lyase activity"/>
    <property type="evidence" value="ECO:0007669"/>
    <property type="project" value="InterPro"/>
</dbReference>
<accession>A0A5B8LH00</accession>
<feature type="domain" description="CENP-V/GFA" evidence="5">
    <location>
        <begin position="3"/>
        <end position="121"/>
    </location>
</feature>
<evidence type="ECO:0000256" key="2">
    <source>
        <dbReference type="ARBA" id="ARBA00022723"/>
    </source>
</evidence>
<dbReference type="GO" id="GO:0046872">
    <property type="term" value="F:metal ion binding"/>
    <property type="evidence" value="ECO:0007669"/>
    <property type="project" value="UniProtKB-KW"/>
</dbReference>
<proteinExistence type="inferred from homology"/>
<dbReference type="PANTHER" id="PTHR33337">
    <property type="entry name" value="GFA DOMAIN-CONTAINING PROTEIN"/>
    <property type="match status" value="1"/>
</dbReference>
<name>A0A5B8LH00_9SPHN</name>
<dbReference type="KEGG" id="spai:FPZ24_07510"/>
<dbReference type="OrthoDB" id="7186766at2"/>
<keyword evidence="3" id="KW-0862">Zinc</keyword>